<feature type="signal peptide" evidence="3">
    <location>
        <begin position="1"/>
        <end position="22"/>
    </location>
</feature>
<feature type="compositionally biased region" description="Acidic residues" evidence="2">
    <location>
        <begin position="29"/>
        <end position="56"/>
    </location>
</feature>
<evidence type="ECO:0000313" key="5">
    <source>
        <dbReference type="EMBL" id="UUI04185.1"/>
    </source>
</evidence>
<evidence type="ECO:0000313" key="6">
    <source>
        <dbReference type="Proteomes" id="UP001059773"/>
    </source>
</evidence>
<reference evidence="5" key="1">
    <citation type="submission" date="2022-07" db="EMBL/GenBank/DDBJ databases">
        <title>FELIX.</title>
        <authorList>
            <person name="Wan K.H."/>
            <person name="Park S."/>
            <person name="Lawrence Q."/>
            <person name="Eichenberger J.P."/>
            <person name="Booth B.W."/>
            <person name="Piaggio A.J."/>
            <person name="Chandler J.C."/>
            <person name="Franklin A.B."/>
            <person name="Celniker S.E."/>
        </authorList>
    </citation>
    <scope>NUCLEOTIDE SEQUENCE</scope>
    <source>
        <strain evidence="5">QA-1986 374</strain>
    </source>
</reference>
<dbReference type="EMBL" id="CP101914">
    <property type="protein sequence ID" value="UUI04185.1"/>
    <property type="molecule type" value="Genomic_DNA"/>
</dbReference>
<dbReference type="RefSeq" id="WP_040983678.1">
    <property type="nucleotide sequence ID" value="NZ_CABKTI010000005.1"/>
</dbReference>
<evidence type="ECO:0000256" key="1">
    <source>
        <dbReference type="ARBA" id="ARBA00022729"/>
    </source>
</evidence>
<keyword evidence="6" id="KW-1185">Reference proteome</keyword>
<evidence type="ECO:0000259" key="4">
    <source>
        <dbReference type="Pfam" id="PF11611"/>
    </source>
</evidence>
<feature type="chain" id="PRO_5046054157" evidence="3">
    <location>
        <begin position="23"/>
        <end position="201"/>
    </location>
</feature>
<dbReference type="Gene3D" id="2.60.40.1240">
    <property type="match status" value="1"/>
</dbReference>
<dbReference type="Proteomes" id="UP001059773">
    <property type="component" value="Chromosome"/>
</dbReference>
<sequence length="201" mass="22313">MKKIFFMFIFAIILSGCGNSNAENTDTSGDADVESEENSDNEETEEAAEETNESEEKDIYQIGDTADIISSSYGFSYQVTLNHAELTTDPVDGVSLEDIGDSAEDGGEFLVANVTIKNTGDSPITPIEQLSAQLYDEEYPRFFSLDETFTERNDELAPGEEITGNLAYAHNSYEDNDVMYLTFEAEAIEEETRFEIPIPVE</sequence>
<evidence type="ECO:0000256" key="3">
    <source>
        <dbReference type="SAM" id="SignalP"/>
    </source>
</evidence>
<dbReference type="PROSITE" id="PS51257">
    <property type="entry name" value="PROKAR_LIPOPROTEIN"/>
    <property type="match status" value="1"/>
</dbReference>
<feature type="domain" description="DUF4352" evidence="4">
    <location>
        <begin position="78"/>
        <end position="180"/>
    </location>
</feature>
<keyword evidence="1 3" id="KW-0732">Signal</keyword>
<gene>
    <name evidence="5" type="ORF">NP439_05790</name>
</gene>
<dbReference type="Pfam" id="PF11611">
    <property type="entry name" value="DUF4352"/>
    <property type="match status" value="1"/>
</dbReference>
<name>A0ABY5JV92_9BACI</name>
<evidence type="ECO:0000256" key="2">
    <source>
        <dbReference type="SAM" id="MobiDB-lite"/>
    </source>
</evidence>
<organism evidence="5 6">
    <name type="scientific">Oceanobacillus jeddahense</name>
    <dbReference type="NCBI Taxonomy" id="1462527"/>
    <lineage>
        <taxon>Bacteria</taxon>
        <taxon>Bacillati</taxon>
        <taxon>Bacillota</taxon>
        <taxon>Bacilli</taxon>
        <taxon>Bacillales</taxon>
        <taxon>Bacillaceae</taxon>
        <taxon>Oceanobacillus</taxon>
    </lineage>
</organism>
<dbReference type="InterPro" id="IPR029050">
    <property type="entry name" value="Immunoprotect_excell_Ig-like"/>
</dbReference>
<proteinExistence type="predicted"/>
<accession>A0ABY5JV92</accession>
<protein>
    <submittedName>
        <fullName evidence="5">DUF4352 domain-containing protein</fullName>
    </submittedName>
</protein>
<dbReference type="InterPro" id="IPR029051">
    <property type="entry name" value="DUF4352"/>
</dbReference>
<feature type="region of interest" description="Disordered" evidence="2">
    <location>
        <begin position="23"/>
        <end position="57"/>
    </location>
</feature>